<dbReference type="EMBL" id="JBHTCH010000004">
    <property type="protein sequence ID" value="MFC7359469.1"/>
    <property type="molecule type" value="Genomic_DNA"/>
</dbReference>
<dbReference type="Proteomes" id="UP001596524">
    <property type="component" value="Unassembled WGS sequence"/>
</dbReference>
<evidence type="ECO:0000256" key="1">
    <source>
        <dbReference type="SAM" id="MobiDB-lite"/>
    </source>
</evidence>
<proteinExistence type="predicted"/>
<reference evidence="3" key="1">
    <citation type="journal article" date="2019" name="Int. J. Syst. Evol. Microbiol.">
        <title>The Global Catalogue of Microorganisms (GCM) 10K type strain sequencing project: providing services to taxonomists for standard genome sequencing and annotation.</title>
        <authorList>
            <consortium name="The Broad Institute Genomics Platform"/>
            <consortium name="The Broad Institute Genome Sequencing Center for Infectious Disease"/>
            <person name="Wu L."/>
            <person name="Ma J."/>
        </authorList>
    </citation>
    <scope>NUCLEOTIDE SEQUENCE [LARGE SCALE GENOMIC DNA]</scope>
    <source>
        <strain evidence="3">FCH27</strain>
    </source>
</reference>
<organism evidence="2 3">
    <name type="scientific">Nocardioides astragali</name>
    <dbReference type="NCBI Taxonomy" id="1776736"/>
    <lineage>
        <taxon>Bacteria</taxon>
        <taxon>Bacillati</taxon>
        <taxon>Actinomycetota</taxon>
        <taxon>Actinomycetes</taxon>
        <taxon>Propionibacteriales</taxon>
        <taxon>Nocardioidaceae</taxon>
        <taxon>Nocardioides</taxon>
    </lineage>
</organism>
<evidence type="ECO:0000313" key="3">
    <source>
        <dbReference type="Proteomes" id="UP001596524"/>
    </source>
</evidence>
<dbReference type="RefSeq" id="WP_255889565.1">
    <property type="nucleotide sequence ID" value="NZ_JAFMZM010000002.1"/>
</dbReference>
<name>A0ABW2MZ14_9ACTN</name>
<comment type="caution">
    <text evidence="2">The sequence shown here is derived from an EMBL/GenBank/DDBJ whole genome shotgun (WGS) entry which is preliminary data.</text>
</comment>
<accession>A0ABW2MZ14</accession>
<evidence type="ECO:0000313" key="2">
    <source>
        <dbReference type="EMBL" id="MFC7359469.1"/>
    </source>
</evidence>
<sequence>MDAHAIPQVSGGFTGVHLQWSGPRAWTYAPGGWTIQRRLAGRRVARDCARFDDDEIAHLRDVRELRVGFGVVTVRDAEWLSDLTAQGSAGSTPGELFRVDLDGVRRVVRIVATAKLCFVTALCEGRVVAVSGPESGLSTHQLTASRIDAVTILVVSVDSLQVCVDVPAANEEADWSAVPSLVTGLQLPFRELVPSLNSDADELALAQSRLLPGEVLDEESFARLAAVLRPVLRAAGPPRPSELVLLLREHETDQADEARGLDPVRVLLAHPTWRRALGFAFADDDPSLVVGGTYEYRISATYPASDVLDANLGFATVPSGTQLPDDFYVGGVRMRVPKPVTVALDPATGESGLVRVTRRGIALDPRRESFWLNAGLDDWSLVVDFPAPVSSVVLELAPGHDLEFVAGAAAALFATTDPVPPGPRPRLDLAAPAEQLRLRGTGFLHALREAGAGVEGEIEEYVVLPPVTLGDTPLSVAPLLATATNLQQPVPVPVGPTLPAQVAPRHSLGFRVEWRPTPAFGLTAWSPGADEAPPLDATIFQVERRLEPAGPWQPVLEDENWTLGDRDGELRELALPPGSELLAAYPEIAGRPTGGMLDLNLVDTFVTDGGAPPPAPGTHHRYRVRAVDAIGRPSPGWREADPVRLEKHVPPPLPVGPDDLGDASPDEPVGVQVRVLVRDAPDLTPAEEALLGGSATAVVLRWGWHAAQRDQDPLASEFRVYAAPPLDAVNGQVSGVSTLSTGFASTYRVDLQLDRSVGADVAAGLRLNAGHPFLIRSHTAGDAIQMTVETRLHTAAGTAPVPVTGPVVVPVPMTADRSRPPAWGERTEVVPLTAASTYQIVLRDRLVVDQDHPVDQLWVGVSAADDQAYVPDQLAPAETRPGNESAIVATLAIARHHGRPSLEIPPPLAAVPVVRTPEPGAEPLRFPLDLTPHLPAAALSASRVRHERVSARLLAAACAATEDGRVLGRPVEPLEPGDDDEEIPVPNPDDRAALVAALRTGRSALVEDRFVVYLAGRHPYRDRLFAPAHLEPVVPGTFGEQLPPAAERWLYRVRAVDRAGHVSAGSATARAVVRVPSRLPGATPVRAPRLDGDAADLVRVAVPADPTVTHVLTFHAASTGVGPVATHEVIRVPNRPDLLPASGCWLAAADGLLLTPAAVPLDGPGVVTDTDGTRRLQVTVPVADDGRTRVWLASLTFDGIPSPVAGPYTIHGADILARVSGGG</sequence>
<gene>
    <name evidence="2" type="ORF">ACFQO6_04230</name>
</gene>
<protein>
    <recommendedName>
        <fullName evidence="4">Fibronectin type-III domain-containing protein</fullName>
    </recommendedName>
</protein>
<feature type="region of interest" description="Disordered" evidence="1">
    <location>
        <begin position="968"/>
        <end position="987"/>
    </location>
</feature>
<keyword evidence="3" id="KW-1185">Reference proteome</keyword>
<evidence type="ECO:0008006" key="4">
    <source>
        <dbReference type="Google" id="ProtNLM"/>
    </source>
</evidence>